<feature type="transmembrane region" description="Helical" evidence="6">
    <location>
        <begin position="417"/>
        <end position="438"/>
    </location>
</feature>
<organism evidence="8 9">
    <name type="scientific">Aspergillus pseudotamarii</name>
    <dbReference type="NCBI Taxonomy" id="132259"/>
    <lineage>
        <taxon>Eukaryota</taxon>
        <taxon>Fungi</taxon>
        <taxon>Dikarya</taxon>
        <taxon>Ascomycota</taxon>
        <taxon>Pezizomycotina</taxon>
        <taxon>Eurotiomycetes</taxon>
        <taxon>Eurotiomycetidae</taxon>
        <taxon>Eurotiales</taxon>
        <taxon>Aspergillaceae</taxon>
        <taxon>Aspergillus</taxon>
        <taxon>Aspergillus subgen. Circumdati</taxon>
    </lineage>
</organism>
<feature type="transmembrane region" description="Helical" evidence="6">
    <location>
        <begin position="473"/>
        <end position="500"/>
    </location>
</feature>
<evidence type="ECO:0000256" key="6">
    <source>
        <dbReference type="SAM" id="Phobius"/>
    </source>
</evidence>
<dbReference type="RefSeq" id="XP_031915901.1">
    <property type="nucleotide sequence ID" value="XM_032056995.1"/>
</dbReference>
<dbReference type="InterPro" id="IPR011701">
    <property type="entry name" value="MFS"/>
</dbReference>
<evidence type="ECO:0000256" key="4">
    <source>
        <dbReference type="ARBA" id="ARBA00023136"/>
    </source>
</evidence>
<evidence type="ECO:0000313" key="8">
    <source>
        <dbReference type="EMBL" id="KAE8139838.1"/>
    </source>
</evidence>
<keyword evidence="4 6" id="KW-0472">Membrane</keyword>
<dbReference type="Pfam" id="PF07690">
    <property type="entry name" value="MFS_1"/>
    <property type="match status" value="1"/>
</dbReference>
<name>A0A5N6SYS9_ASPPS</name>
<dbReference type="OrthoDB" id="2441642at2759"/>
<feature type="transmembrane region" description="Helical" evidence="6">
    <location>
        <begin position="387"/>
        <end position="405"/>
    </location>
</feature>
<dbReference type="SUPFAM" id="SSF103473">
    <property type="entry name" value="MFS general substrate transporter"/>
    <property type="match status" value="1"/>
</dbReference>
<keyword evidence="3 6" id="KW-1133">Transmembrane helix</keyword>
<feature type="region of interest" description="Disordered" evidence="5">
    <location>
        <begin position="250"/>
        <end position="270"/>
    </location>
</feature>
<feature type="domain" description="Major facilitator superfamily (MFS) profile" evidence="7">
    <location>
        <begin position="44"/>
        <end position="507"/>
    </location>
</feature>
<dbReference type="Gene3D" id="1.20.1250.20">
    <property type="entry name" value="MFS general substrate transporter like domains"/>
    <property type="match status" value="1"/>
</dbReference>
<feature type="transmembrane region" description="Helical" evidence="6">
    <location>
        <begin position="79"/>
        <end position="97"/>
    </location>
</feature>
<dbReference type="PROSITE" id="PS50850">
    <property type="entry name" value="MFS"/>
    <property type="match status" value="1"/>
</dbReference>
<evidence type="ECO:0000256" key="1">
    <source>
        <dbReference type="ARBA" id="ARBA00004141"/>
    </source>
</evidence>
<evidence type="ECO:0000313" key="9">
    <source>
        <dbReference type="Proteomes" id="UP000325672"/>
    </source>
</evidence>
<dbReference type="PANTHER" id="PTHR23502:SF150">
    <property type="entry name" value="MAJOR FACILITATOR SUPERFAMILY (MFS) PROFILE DOMAIN-CONTAINING PROTEIN-RELATED"/>
    <property type="match status" value="1"/>
</dbReference>
<keyword evidence="9" id="KW-1185">Reference proteome</keyword>
<dbReference type="GeneID" id="43641205"/>
<evidence type="ECO:0000256" key="5">
    <source>
        <dbReference type="SAM" id="MobiDB-lite"/>
    </source>
</evidence>
<dbReference type="InterPro" id="IPR020846">
    <property type="entry name" value="MFS_dom"/>
</dbReference>
<feature type="region of interest" description="Disordered" evidence="5">
    <location>
        <begin position="1"/>
        <end position="27"/>
    </location>
</feature>
<evidence type="ECO:0000256" key="3">
    <source>
        <dbReference type="ARBA" id="ARBA00022989"/>
    </source>
</evidence>
<dbReference type="InterPro" id="IPR036259">
    <property type="entry name" value="MFS_trans_sf"/>
</dbReference>
<dbReference type="GO" id="GO:0022857">
    <property type="term" value="F:transmembrane transporter activity"/>
    <property type="evidence" value="ECO:0007669"/>
    <property type="project" value="InterPro"/>
</dbReference>
<feature type="transmembrane region" description="Helical" evidence="6">
    <location>
        <begin position="133"/>
        <end position="156"/>
    </location>
</feature>
<protein>
    <submittedName>
        <fullName evidence="8">Major facilitator superfamily domain-containing protein</fullName>
    </submittedName>
</protein>
<dbReference type="EMBL" id="ML743564">
    <property type="protein sequence ID" value="KAE8139838.1"/>
    <property type="molecule type" value="Genomic_DNA"/>
</dbReference>
<dbReference type="InterPro" id="IPR001958">
    <property type="entry name" value="Tet-R_TetA/multi-R_MdtG-like"/>
</dbReference>
<feature type="transmembrane region" description="Helical" evidence="6">
    <location>
        <begin position="42"/>
        <end position="59"/>
    </location>
</feature>
<proteinExistence type="predicted"/>
<accession>A0A5N6SYS9</accession>
<gene>
    <name evidence="8" type="ORF">BDV38DRAFT_269609</name>
</gene>
<dbReference type="GO" id="GO:0005886">
    <property type="term" value="C:plasma membrane"/>
    <property type="evidence" value="ECO:0007669"/>
    <property type="project" value="TreeGrafter"/>
</dbReference>
<sequence>MVDPRQSPGTSSRNIHNERTASDGHEKTGGAEYSIFSRHEKVCFISFTSFGMVVCMMGTNSYLPVLPILEHEYRVTPTLINLTITVFNIIQGIVPALMSTLSDLHGRRLAWILALSIYIMANIGLALQKSYVALIILRCLQSVGSSCAIPFGFAFAADIASPAERGRYIGPMHGCVMAAFAFGPVIGGLLASHLGWRSVFWFLAISSGCFFALYVICIPETARTVVGNGSLTPHNRWRRSVMQNCRYSQRSSMGECSPKDEKHSGHGQRKEDAATTLSTVFRAFIILKHKEALILIVYTSLLYFGISALWATTANNYGELYQLSTLQVGLSYLPFGIAGGLGSAISGRLVDLNYRRISRNRSAAGDLHSVGSDRSGDFPIEVARLQIALPHMFLVAVGFAVYGWMVEKRLPLVVPLIWQGIIGLCGNSLLGILYTLLIDLFPGQAAAASGAADFIRCWLGALSAALINDMLSSMGWGWCFTLIGLLLVAMLPLIALEYIYGMSWRQQREMSHSSAQSKQGDS</sequence>
<feature type="transmembrane region" description="Helical" evidence="6">
    <location>
        <begin position="168"/>
        <end position="192"/>
    </location>
</feature>
<dbReference type="AlphaFoldDB" id="A0A5N6SYS9"/>
<reference evidence="8 9" key="1">
    <citation type="submission" date="2019-04" db="EMBL/GenBank/DDBJ databases">
        <title>Friends and foes A comparative genomics study of 23 Aspergillus species from section Flavi.</title>
        <authorList>
            <consortium name="DOE Joint Genome Institute"/>
            <person name="Kjaerbolling I."/>
            <person name="Vesth T."/>
            <person name="Frisvad J.C."/>
            <person name="Nybo J.L."/>
            <person name="Theobald S."/>
            <person name="Kildgaard S."/>
            <person name="Isbrandt T."/>
            <person name="Kuo A."/>
            <person name="Sato A."/>
            <person name="Lyhne E.K."/>
            <person name="Kogle M.E."/>
            <person name="Wiebenga A."/>
            <person name="Kun R.S."/>
            <person name="Lubbers R.J."/>
            <person name="Makela M.R."/>
            <person name="Barry K."/>
            <person name="Chovatia M."/>
            <person name="Clum A."/>
            <person name="Daum C."/>
            <person name="Haridas S."/>
            <person name="He G."/>
            <person name="LaButti K."/>
            <person name="Lipzen A."/>
            <person name="Mondo S."/>
            <person name="Riley R."/>
            <person name="Salamov A."/>
            <person name="Simmons B.A."/>
            <person name="Magnuson J.K."/>
            <person name="Henrissat B."/>
            <person name="Mortensen U.H."/>
            <person name="Larsen T.O."/>
            <person name="Devries R.P."/>
            <person name="Grigoriev I.V."/>
            <person name="Machida M."/>
            <person name="Baker S.E."/>
            <person name="Andersen M.R."/>
        </authorList>
    </citation>
    <scope>NUCLEOTIDE SEQUENCE [LARGE SCALE GENOMIC DNA]</scope>
    <source>
        <strain evidence="8 9">CBS 117625</strain>
    </source>
</reference>
<feature type="transmembrane region" description="Helical" evidence="6">
    <location>
        <begin position="198"/>
        <end position="217"/>
    </location>
</feature>
<feature type="transmembrane region" description="Helical" evidence="6">
    <location>
        <begin position="445"/>
        <end position="467"/>
    </location>
</feature>
<keyword evidence="2 6" id="KW-0812">Transmembrane</keyword>
<dbReference type="PRINTS" id="PR01035">
    <property type="entry name" value="TCRTETA"/>
</dbReference>
<feature type="compositionally biased region" description="Basic and acidic residues" evidence="5">
    <location>
        <begin position="15"/>
        <end position="27"/>
    </location>
</feature>
<dbReference type="PANTHER" id="PTHR23502">
    <property type="entry name" value="MAJOR FACILITATOR SUPERFAMILY"/>
    <property type="match status" value="1"/>
</dbReference>
<evidence type="ECO:0000259" key="7">
    <source>
        <dbReference type="PROSITE" id="PS50850"/>
    </source>
</evidence>
<feature type="transmembrane region" description="Helical" evidence="6">
    <location>
        <begin position="332"/>
        <end position="350"/>
    </location>
</feature>
<evidence type="ECO:0000256" key="2">
    <source>
        <dbReference type="ARBA" id="ARBA00022692"/>
    </source>
</evidence>
<feature type="transmembrane region" description="Helical" evidence="6">
    <location>
        <begin position="292"/>
        <end position="312"/>
    </location>
</feature>
<feature type="transmembrane region" description="Helical" evidence="6">
    <location>
        <begin position="109"/>
        <end position="127"/>
    </location>
</feature>
<dbReference type="Proteomes" id="UP000325672">
    <property type="component" value="Unassembled WGS sequence"/>
</dbReference>
<feature type="compositionally biased region" description="Basic and acidic residues" evidence="5">
    <location>
        <begin position="257"/>
        <end position="270"/>
    </location>
</feature>
<comment type="subcellular location">
    <subcellularLocation>
        <location evidence="1">Membrane</location>
        <topology evidence="1">Multi-pass membrane protein</topology>
    </subcellularLocation>
</comment>